<name>A0A2K3LBD2_TRIPR</name>
<dbReference type="Proteomes" id="UP000236291">
    <property type="component" value="Unassembled WGS sequence"/>
</dbReference>
<protein>
    <submittedName>
        <fullName evidence="1">Uncharacterized protein</fullName>
    </submittedName>
</protein>
<dbReference type="AlphaFoldDB" id="A0A2K3LBD2"/>
<dbReference type="EMBL" id="ASHM01029721">
    <property type="protein sequence ID" value="PNX75852.1"/>
    <property type="molecule type" value="Genomic_DNA"/>
</dbReference>
<accession>A0A2K3LBD2</accession>
<organism evidence="1 2">
    <name type="scientific">Trifolium pratense</name>
    <name type="common">Red clover</name>
    <dbReference type="NCBI Taxonomy" id="57577"/>
    <lineage>
        <taxon>Eukaryota</taxon>
        <taxon>Viridiplantae</taxon>
        <taxon>Streptophyta</taxon>
        <taxon>Embryophyta</taxon>
        <taxon>Tracheophyta</taxon>
        <taxon>Spermatophyta</taxon>
        <taxon>Magnoliopsida</taxon>
        <taxon>eudicotyledons</taxon>
        <taxon>Gunneridae</taxon>
        <taxon>Pentapetalae</taxon>
        <taxon>rosids</taxon>
        <taxon>fabids</taxon>
        <taxon>Fabales</taxon>
        <taxon>Fabaceae</taxon>
        <taxon>Papilionoideae</taxon>
        <taxon>50 kb inversion clade</taxon>
        <taxon>NPAAA clade</taxon>
        <taxon>Hologalegina</taxon>
        <taxon>IRL clade</taxon>
        <taxon>Trifolieae</taxon>
        <taxon>Trifolium</taxon>
    </lineage>
</organism>
<comment type="caution">
    <text evidence="1">The sequence shown here is derived from an EMBL/GenBank/DDBJ whole genome shotgun (WGS) entry which is preliminary data.</text>
</comment>
<reference evidence="1 2" key="2">
    <citation type="journal article" date="2017" name="Front. Plant Sci.">
        <title>Gene Classification and Mining of Molecular Markers Useful in Red Clover (Trifolium pratense) Breeding.</title>
        <authorList>
            <person name="Istvanek J."/>
            <person name="Dluhosova J."/>
            <person name="Dluhos P."/>
            <person name="Patkova L."/>
            <person name="Nedelnik J."/>
            <person name="Repkova J."/>
        </authorList>
    </citation>
    <scope>NUCLEOTIDE SEQUENCE [LARGE SCALE GENOMIC DNA]</scope>
    <source>
        <strain evidence="2">cv. Tatra</strain>
        <tissue evidence="1">Young leaves</tissue>
    </source>
</reference>
<reference evidence="1 2" key="1">
    <citation type="journal article" date="2014" name="Am. J. Bot.">
        <title>Genome assembly and annotation for red clover (Trifolium pratense; Fabaceae).</title>
        <authorList>
            <person name="Istvanek J."/>
            <person name="Jaros M."/>
            <person name="Krenek A."/>
            <person name="Repkova J."/>
        </authorList>
    </citation>
    <scope>NUCLEOTIDE SEQUENCE [LARGE SCALE GENOMIC DNA]</scope>
    <source>
        <strain evidence="2">cv. Tatra</strain>
        <tissue evidence="1">Young leaves</tissue>
    </source>
</reference>
<sequence>DVFTRAEEEAKPVLNHTELVWNQVVPVKVSVFA</sequence>
<evidence type="ECO:0000313" key="2">
    <source>
        <dbReference type="Proteomes" id="UP000236291"/>
    </source>
</evidence>
<evidence type="ECO:0000313" key="1">
    <source>
        <dbReference type="EMBL" id="PNX75852.1"/>
    </source>
</evidence>
<gene>
    <name evidence="1" type="ORF">L195_g031794</name>
</gene>
<feature type="non-terminal residue" evidence="1">
    <location>
        <position position="1"/>
    </location>
</feature>
<proteinExistence type="predicted"/>